<dbReference type="InterPro" id="IPR023214">
    <property type="entry name" value="HAD_sf"/>
</dbReference>
<dbReference type="NCBIfam" id="TIGR01494">
    <property type="entry name" value="ATPase_P-type"/>
    <property type="match status" value="1"/>
</dbReference>
<evidence type="ECO:0000256" key="3">
    <source>
        <dbReference type="ARBA" id="ARBA00022692"/>
    </source>
</evidence>
<proteinExistence type="inferred from homology"/>
<dbReference type="CDD" id="cd02094">
    <property type="entry name" value="P-type_ATPase_Cu-like"/>
    <property type="match status" value="1"/>
</dbReference>
<evidence type="ECO:0000256" key="6">
    <source>
        <dbReference type="ARBA" id="ARBA00022840"/>
    </source>
</evidence>
<dbReference type="Pfam" id="PF00122">
    <property type="entry name" value="E1-E2_ATPase"/>
    <property type="match status" value="1"/>
</dbReference>
<dbReference type="Gene3D" id="2.70.150.10">
    <property type="entry name" value="Calcium-transporting ATPase, cytoplasmic transduction domain A"/>
    <property type="match status" value="1"/>
</dbReference>
<keyword evidence="4 10" id="KW-0479">Metal-binding</keyword>
<dbReference type="PROSITE" id="PS50846">
    <property type="entry name" value="HMA_2"/>
    <property type="match status" value="1"/>
</dbReference>
<dbReference type="CDD" id="cd00371">
    <property type="entry name" value="HMA"/>
    <property type="match status" value="1"/>
</dbReference>
<dbReference type="InterPro" id="IPR017969">
    <property type="entry name" value="Heavy-metal-associated_CS"/>
</dbReference>
<comment type="caution">
    <text evidence="12">The sequence shown here is derived from an EMBL/GenBank/DDBJ whole genome shotgun (WGS) entry which is preliminary data.</text>
</comment>
<dbReference type="InterPro" id="IPR023298">
    <property type="entry name" value="ATPase_P-typ_TM_dom_sf"/>
</dbReference>
<feature type="transmembrane region" description="Helical" evidence="10">
    <location>
        <begin position="370"/>
        <end position="393"/>
    </location>
</feature>
<keyword evidence="6 10" id="KW-0067">ATP-binding</keyword>
<comment type="subcellular location">
    <subcellularLocation>
        <location evidence="10">Cell membrane</location>
    </subcellularLocation>
    <subcellularLocation>
        <location evidence="1">Endomembrane system</location>
        <topology evidence="1">Multi-pass membrane protein</topology>
    </subcellularLocation>
</comment>
<feature type="transmembrane region" description="Helical" evidence="10">
    <location>
        <begin position="342"/>
        <end position="364"/>
    </location>
</feature>
<feature type="transmembrane region" description="Helical" evidence="10">
    <location>
        <begin position="95"/>
        <end position="115"/>
    </location>
</feature>
<dbReference type="PRINTS" id="PR00943">
    <property type="entry name" value="CUATPASE"/>
</dbReference>
<dbReference type="InterPro" id="IPR023299">
    <property type="entry name" value="ATPase_P-typ_cyto_dom_N"/>
</dbReference>
<organism evidence="12 13">
    <name type="scientific">Splendidivirga corallicola</name>
    <dbReference type="NCBI Taxonomy" id="3051826"/>
    <lineage>
        <taxon>Bacteria</taxon>
        <taxon>Pseudomonadati</taxon>
        <taxon>Bacteroidota</taxon>
        <taxon>Cytophagia</taxon>
        <taxon>Cytophagales</taxon>
        <taxon>Splendidivirgaceae</taxon>
        <taxon>Splendidivirga</taxon>
    </lineage>
</organism>
<evidence type="ECO:0000256" key="10">
    <source>
        <dbReference type="RuleBase" id="RU362081"/>
    </source>
</evidence>
<feature type="transmembrane region" description="Helical" evidence="10">
    <location>
        <begin position="715"/>
        <end position="734"/>
    </location>
</feature>
<evidence type="ECO:0000313" key="12">
    <source>
        <dbReference type="EMBL" id="MDN5201846.1"/>
    </source>
</evidence>
<dbReference type="InterPro" id="IPR036163">
    <property type="entry name" value="HMA_dom_sf"/>
</dbReference>
<dbReference type="SUPFAM" id="SSF55008">
    <property type="entry name" value="HMA, heavy metal-associated domain"/>
    <property type="match status" value="1"/>
</dbReference>
<keyword evidence="13" id="KW-1185">Reference proteome</keyword>
<name>A0ABT8KMB3_9BACT</name>
<dbReference type="InterPro" id="IPR036412">
    <property type="entry name" value="HAD-like_sf"/>
</dbReference>
<dbReference type="SFLD" id="SFLDG00002">
    <property type="entry name" value="C1.7:_P-type_atpase_like"/>
    <property type="match status" value="1"/>
</dbReference>
<keyword evidence="7" id="KW-1278">Translocase</keyword>
<evidence type="ECO:0000256" key="2">
    <source>
        <dbReference type="ARBA" id="ARBA00006024"/>
    </source>
</evidence>
<keyword evidence="8 10" id="KW-1133">Transmembrane helix</keyword>
<reference evidence="12" key="1">
    <citation type="submission" date="2023-06" db="EMBL/GenBank/DDBJ databases">
        <title>Genomic of Parafulvivirga corallium.</title>
        <authorList>
            <person name="Wang G."/>
        </authorList>
    </citation>
    <scope>NUCLEOTIDE SEQUENCE</scope>
    <source>
        <strain evidence="12">BMA10</strain>
    </source>
</reference>
<dbReference type="PANTHER" id="PTHR43520:SF8">
    <property type="entry name" value="P-TYPE CU(+) TRANSPORTER"/>
    <property type="match status" value="1"/>
</dbReference>
<dbReference type="InterPro" id="IPR006121">
    <property type="entry name" value="HMA_dom"/>
</dbReference>
<dbReference type="EMBL" id="JAUJEA010000003">
    <property type="protein sequence ID" value="MDN5201846.1"/>
    <property type="molecule type" value="Genomic_DNA"/>
</dbReference>
<dbReference type="Gene3D" id="3.40.1110.10">
    <property type="entry name" value="Calcium-transporting ATPase, cytoplasmic domain N"/>
    <property type="match status" value="2"/>
</dbReference>
<dbReference type="SUPFAM" id="SSF56784">
    <property type="entry name" value="HAD-like"/>
    <property type="match status" value="1"/>
</dbReference>
<dbReference type="InterPro" id="IPR001757">
    <property type="entry name" value="P_typ_ATPase"/>
</dbReference>
<feature type="transmembrane region" description="Helical" evidence="10">
    <location>
        <begin position="121"/>
        <end position="138"/>
    </location>
</feature>
<evidence type="ECO:0000256" key="8">
    <source>
        <dbReference type="ARBA" id="ARBA00022989"/>
    </source>
</evidence>
<dbReference type="InterPro" id="IPR044492">
    <property type="entry name" value="P_typ_ATPase_HD_dom"/>
</dbReference>
<feature type="transmembrane region" description="Helical" evidence="10">
    <location>
        <begin position="159"/>
        <end position="182"/>
    </location>
</feature>
<accession>A0ABT8KMB3</accession>
<dbReference type="SUPFAM" id="SSF81665">
    <property type="entry name" value="Calcium ATPase, transmembrane domain M"/>
    <property type="match status" value="1"/>
</dbReference>
<dbReference type="InterPro" id="IPR027256">
    <property type="entry name" value="P-typ_ATPase_IB"/>
</dbReference>
<dbReference type="InterPro" id="IPR008250">
    <property type="entry name" value="ATPase_P-typ_transduc_dom_A_sf"/>
</dbReference>
<feature type="transmembrane region" description="Helical" evidence="10">
    <location>
        <begin position="687"/>
        <end position="709"/>
    </location>
</feature>
<dbReference type="InterPro" id="IPR018303">
    <property type="entry name" value="ATPase_P-typ_P_site"/>
</dbReference>
<keyword evidence="5 10" id="KW-0547">Nucleotide-binding</keyword>
<comment type="similarity">
    <text evidence="2 10">Belongs to the cation transport ATPase (P-type) (TC 3.A.3) family. Type IB subfamily.</text>
</comment>
<sequence>MKNKNAEMLEKHAYTVKGMTCAACAINVEKVLKKQKGVEEATVNYGNHTATIQFDDHKISFKSLKKSVKGIGYDLVKEEDSNTLRKEREEEYRDIRRRLILATIFSFPVFLLAMVFTDVPYANWIMLFLTFPVIVWSGQKFFVGAWKQTRHLTANMDTLIALGTGTAFLYSAIVTVFPNYFISKGIPAHVYFESAVVIITFILLGNFIESRVKGRTFSAIEMLIGLQSNEATRLVDQKEELVLISEVRIGDILIVKPGEKIPVDGIVTNGSATVDESMITGEPLGVEKKQDDILIAGTINISGHLYMRAMKVGEATMLARIIRLVKDAQGTKAPAQKLADKVAGIFVPIVILIATGSALIWYFIGPSPQLTHAVLIFVTVLIIACPCALGLATPTAIAVGIGKAAKSGILVKDASAFEIAKHLDVLLVDKTGTVTKGVPKVTDFYLNESKLVSEKEIEKIIHTLEKKSGHPLSKAIMDYLPDAGEAAIEDFKNLPGLGIKGTYRNKTFFIGNEALLLETGFVLTDEIKHKFERLKNEGKTLVFCAAMDEVIGIIGIADEIKETSYEAVKKLQQAGINIIMLTGDIREAAEKVASSVGIEDVRAKLLPADKANVVKELKAEGRIVGMAGDGINDAPALAMADLGIAMGDGTDIAMESAPMTILKGDLSQIANAIRLSKETVRTIKENLFWAFFYNVITIPIAAGVLYPINGFLLDPMIAGAAMAFSSVSVVLNSLRLKVRKI</sequence>
<dbReference type="NCBIfam" id="TIGR01511">
    <property type="entry name" value="ATPase-IB1_Cu"/>
    <property type="match status" value="1"/>
</dbReference>
<keyword evidence="3 10" id="KW-0812">Transmembrane</keyword>
<dbReference type="PANTHER" id="PTHR43520">
    <property type="entry name" value="ATP7, ISOFORM B"/>
    <property type="match status" value="1"/>
</dbReference>
<gene>
    <name evidence="12" type="ORF">QQ008_10745</name>
</gene>
<evidence type="ECO:0000259" key="11">
    <source>
        <dbReference type="PROSITE" id="PS50846"/>
    </source>
</evidence>
<evidence type="ECO:0000313" key="13">
    <source>
        <dbReference type="Proteomes" id="UP001172082"/>
    </source>
</evidence>
<dbReference type="Pfam" id="PF00403">
    <property type="entry name" value="HMA"/>
    <property type="match status" value="1"/>
</dbReference>
<protein>
    <submittedName>
        <fullName evidence="12">Heavy metal translocating P-type ATPase</fullName>
    </submittedName>
</protein>
<dbReference type="RefSeq" id="WP_346751871.1">
    <property type="nucleotide sequence ID" value="NZ_JAUJEA010000003.1"/>
</dbReference>
<dbReference type="NCBIfam" id="TIGR01525">
    <property type="entry name" value="ATPase-IB_hvy"/>
    <property type="match status" value="1"/>
</dbReference>
<dbReference type="Gene3D" id="3.40.50.1000">
    <property type="entry name" value="HAD superfamily/HAD-like"/>
    <property type="match status" value="1"/>
</dbReference>
<dbReference type="PRINTS" id="PR00119">
    <property type="entry name" value="CATATPASE"/>
</dbReference>
<dbReference type="InterPro" id="IPR059000">
    <property type="entry name" value="ATPase_P-type_domA"/>
</dbReference>
<evidence type="ECO:0000256" key="4">
    <source>
        <dbReference type="ARBA" id="ARBA00022723"/>
    </source>
</evidence>
<feature type="transmembrane region" description="Helical" evidence="10">
    <location>
        <begin position="188"/>
        <end position="208"/>
    </location>
</feature>
<dbReference type="SUPFAM" id="SSF81653">
    <property type="entry name" value="Calcium ATPase, transduction domain A"/>
    <property type="match status" value="1"/>
</dbReference>
<dbReference type="Gene3D" id="3.30.70.100">
    <property type="match status" value="1"/>
</dbReference>
<dbReference type="SFLD" id="SFLDF00027">
    <property type="entry name" value="p-type_atpase"/>
    <property type="match status" value="1"/>
</dbReference>
<dbReference type="Pfam" id="PF00702">
    <property type="entry name" value="Hydrolase"/>
    <property type="match status" value="1"/>
</dbReference>
<evidence type="ECO:0000256" key="7">
    <source>
        <dbReference type="ARBA" id="ARBA00022967"/>
    </source>
</evidence>
<dbReference type="Proteomes" id="UP001172082">
    <property type="component" value="Unassembled WGS sequence"/>
</dbReference>
<dbReference type="SFLD" id="SFLDS00003">
    <property type="entry name" value="Haloacid_Dehalogenase"/>
    <property type="match status" value="1"/>
</dbReference>
<evidence type="ECO:0000256" key="9">
    <source>
        <dbReference type="ARBA" id="ARBA00023136"/>
    </source>
</evidence>
<evidence type="ECO:0000256" key="1">
    <source>
        <dbReference type="ARBA" id="ARBA00004127"/>
    </source>
</evidence>
<keyword evidence="9 10" id="KW-0472">Membrane</keyword>
<dbReference type="PROSITE" id="PS00154">
    <property type="entry name" value="ATPASE_E1_E2"/>
    <property type="match status" value="1"/>
</dbReference>
<dbReference type="PROSITE" id="PS01047">
    <property type="entry name" value="HMA_1"/>
    <property type="match status" value="1"/>
</dbReference>
<keyword evidence="10" id="KW-1003">Cell membrane</keyword>
<feature type="domain" description="HMA" evidence="11">
    <location>
        <begin position="10"/>
        <end position="76"/>
    </location>
</feature>
<evidence type="ECO:0000256" key="5">
    <source>
        <dbReference type="ARBA" id="ARBA00022741"/>
    </source>
</evidence>